<reference evidence="2 3" key="1">
    <citation type="submission" date="2017-06" db="EMBL/GenBank/DDBJ databases">
        <title>Genome sequencing of cyanobaciteial culture collection at National Institute for Environmental Studies (NIES).</title>
        <authorList>
            <person name="Hirose Y."/>
            <person name="Shimura Y."/>
            <person name="Fujisawa T."/>
            <person name="Nakamura Y."/>
            <person name="Kawachi M."/>
        </authorList>
    </citation>
    <scope>NUCLEOTIDE SEQUENCE [LARGE SCALE GENOMIC DNA]</scope>
    <source>
        <strain evidence="2 3">NIES-267</strain>
    </source>
</reference>
<evidence type="ECO:0000313" key="2">
    <source>
        <dbReference type="EMBL" id="BAY85233.1"/>
    </source>
</evidence>
<dbReference type="Proteomes" id="UP000218418">
    <property type="component" value="Chromosome"/>
</dbReference>
<gene>
    <name evidence="2" type="ORF">NIES267_47320</name>
</gene>
<dbReference type="OrthoDB" id="513799at2"/>
<name>A0A1Z4LVI6_9CYAN</name>
<accession>A0A1Z4LVI6</accession>
<dbReference type="AlphaFoldDB" id="A0A1Z4LVI6"/>
<protein>
    <submittedName>
        <fullName evidence="2">Uncharacterized protein</fullName>
    </submittedName>
</protein>
<dbReference type="EMBL" id="AP018227">
    <property type="protein sequence ID" value="BAY85233.1"/>
    <property type="molecule type" value="Genomic_DNA"/>
</dbReference>
<keyword evidence="1" id="KW-0472">Membrane</keyword>
<evidence type="ECO:0000256" key="1">
    <source>
        <dbReference type="SAM" id="Phobius"/>
    </source>
</evidence>
<keyword evidence="1" id="KW-1133">Transmembrane helix</keyword>
<keyword evidence="1" id="KW-0812">Transmembrane</keyword>
<proteinExistence type="predicted"/>
<keyword evidence="3" id="KW-1185">Reference proteome</keyword>
<evidence type="ECO:0000313" key="3">
    <source>
        <dbReference type="Proteomes" id="UP000218418"/>
    </source>
</evidence>
<feature type="transmembrane region" description="Helical" evidence="1">
    <location>
        <begin position="21"/>
        <end position="39"/>
    </location>
</feature>
<sequence length="139" mass="16249">MTSRNLSPRWLKFIKSLGIEFWLPLPILGLSFWFVGGWLTEHTLSRPSKNLTQLKTTQPKTTQPNYGKRIAHIKVEIYPQRGISLVTVKKVENKISTRYTKSKIILNTTDKPTVEAEISNELGISRELLRQKLRYRRER</sequence>
<organism evidence="2 3">
    <name type="scientific">Calothrix parasitica NIES-267</name>
    <dbReference type="NCBI Taxonomy" id="1973488"/>
    <lineage>
        <taxon>Bacteria</taxon>
        <taxon>Bacillati</taxon>
        <taxon>Cyanobacteriota</taxon>
        <taxon>Cyanophyceae</taxon>
        <taxon>Nostocales</taxon>
        <taxon>Calotrichaceae</taxon>
        <taxon>Calothrix</taxon>
    </lineage>
</organism>